<dbReference type="PANTHER" id="PTHR13382">
    <property type="entry name" value="MITOCHONDRIAL ATP SYNTHASE COUPLING FACTOR B"/>
    <property type="match status" value="1"/>
</dbReference>
<dbReference type="Proteomes" id="UP000320762">
    <property type="component" value="Unassembled WGS sequence"/>
</dbReference>
<dbReference type="SUPFAM" id="SSF52047">
    <property type="entry name" value="RNI-like"/>
    <property type="match status" value="1"/>
</dbReference>
<gene>
    <name evidence="1" type="ORF">BD626DRAFT_480886</name>
</gene>
<evidence type="ECO:0000313" key="1">
    <source>
        <dbReference type="EMBL" id="TRM68138.1"/>
    </source>
</evidence>
<keyword evidence="2" id="KW-1185">Reference proteome</keyword>
<evidence type="ECO:0000313" key="2">
    <source>
        <dbReference type="Proteomes" id="UP000320762"/>
    </source>
</evidence>
<name>A0A550CTL9_9AGAR</name>
<proteinExistence type="predicted"/>
<dbReference type="InterPro" id="IPR050648">
    <property type="entry name" value="F-box_LRR-repeat"/>
</dbReference>
<dbReference type="InterPro" id="IPR032675">
    <property type="entry name" value="LRR_dom_sf"/>
</dbReference>
<organism evidence="1 2">
    <name type="scientific">Schizophyllum amplum</name>
    <dbReference type="NCBI Taxonomy" id="97359"/>
    <lineage>
        <taxon>Eukaryota</taxon>
        <taxon>Fungi</taxon>
        <taxon>Dikarya</taxon>
        <taxon>Basidiomycota</taxon>
        <taxon>Agaricomycotina</taxon>
        <taxon>Agaricomycetes</taxon>
        <taxon>Agaricomycetidae</taxon>
        <taxon>Agaricales</taxon>
        <taxon>Schizophyllaceae</taxon>
        <taxon>Schizophyllum</taxon>
    </lineage>
</organism>
<dbReference type="GO" id="GO:0005737">
    <property type="term" value="C:cytoplasm"/>
    <property type="evidence" value="ECO:0007669"/>
    <property type="project" value="TreeGrafter"/>
</dbReference>
<accession>A0A550CTL9</accession>
<sequence length="423" mass="47053">MVDGWARYAARHGLGMALCPHAVHVTWNVRDTPSLQRERPLWIRSSLPSLKLDLRMMTAPREHKSSSELPFALQAVAGPSIVELRVDGVEKWTRALKTACTEIIRQCPALETVRLSYASAACVNALAALPSLRQLNISRISELVAQADAAGFLALQTLEVFWTRHDRVVCLLRRLGGAQSLTDISLSYRPPSSNTVHSAQQVGLLCQPVVQHCNVTELSHLCVTDEGTWGHSSVKDRPFFAVQYDHIRCLHELKKLKKLHIIPWGCVDLTDTEMQALSASWPLLENLYLGRPSFINPADMPFATRATAQSLLLVASHCPNLYTFEMTLNLGSGVPISRGCPGAALRHMSLQDLYLGDSVWGKDDTRPLALMLTDVFPSLQMLTAGAECAEESGKVPYRLLQKLKKLVYFGIEARRQERMHFAQ</sequence>
<evidence type="ECO:0008006" key="3">
    <source>
        <dbReference type="Google" id="ProtNLM"/>
    </source>
</evidence>
<reference evidence="1 2" key="1">
    <citation type="journal article" date="2019" name="New Phytol.">
        <title>Comparative genomics reveals unique wood-decay strategies and fruiting body development in the Schizophyllaceae.</title>
        <authorList>
            <person name="Almasi E."/>
            <person name="Sahu N."/>
            <person name="Krizsan K."/>
            <person name="Balint B."/>
            <person name="Kovacs G.M."/>
            <person name="Kiss B."/>
            <person name="Cseklye J."/>
            <person name="Drula E."/>
            <person name="Henrissat B."/>
            <person name="Nagy I."/>
            <person name="Chovatia M."/>
            <person name="Adam C."/>
            <person name="LaButti K."/>
            <person name="Lipzen A."/>
            <person name="Riley R."/>
            <person name="Grigoriev I.V."/>
            <person name="Nagy L.G."/>
        </authorList>
    </citation>
    <scope>NUCLEOTIDE SEQUENCE [LARGE SCALE GENOMIC DNA]</scope>
    <source>
        <strain evidence="1 2">NL-1724</strain>
    </source>
</reference>
<dbReference type="Gene3D" id="3.80.10.10">
    <property type="entry name" value="Ribonuclease Inhibitor"/>
    <property type="match status" value="1"/>
</dbReference>
<dbReference type="PANTHER" id="PTHR13382:SF69">
    <property type="entry name" value="FI18408P1"/>
    <property type="match status" value="1"/>
</dbReference>
<dbReference type="STRING" id="97359.A0A550CTL9"/>
<protein>
    <recommendedName>
        <fullName evidence="3">F-box domain-containing protein</fullName>
    </recommendedName>
</protein>
<comment type="caution">
    <text evidence="1">The sequence shown here is derived from an EMBL/GenBank/DDBJ whole genome shotgun (WGS) entry which is preliminary data.</text>
</comment>
<dbReference type="AlphaFoldDB" id="A0A550CTL9"/>
<dbReference type="EMBL" id="VDMD01000002">
    <property type="protein sequence ID" value="TRM68138.1"/>
    <property type="molecule type" value="Genomic_DNA"/>
</dbReference>